<keyword evidence="2" id="KW-0560">Oxidoreductase</keyword>
<dbReference type="STRING" id="1777144.AWB83_04023"/>
<evidence type="ECO:0000313" key="4">
    <source>
        <dbReference type="EMBL" id="SAK77782.1"/>
    </source>
</evidence>
<evidence type="ECO:0000256" key="2">
    <source>
        <dbReference type="ARBA" id="ARBA00023002"/>
    </source>
</evidence>
<dbReference type="RefSeq" id="WP_244197816.1">
    <property type="nucleotide sequence ID" value="NZ_FCOB02000019.1"/>
</dbReference>
<evidence type="ECO:0000256" key="1">
    <source>
        <dbReference type="ARBA" id="ARBA00008898"/>
    </source>
</evidence>
<sequence>MQQAIEMEVPDMTRAFRNAMSLFAAGVTAITTMRDGKPAGLIATSVCSLSSDPPSIIVCVSKGASAHDAIVAHGKFAVNLLSVDQCDVVDRFREAKGHERFEAGQWTTLRTGAPVLADASVVLDCTLGQRHDGFTHSIFIGVIEQISCRRNVDSSCLLWHARGFARSVPLCV</sequence>
<dbReference type="Pfam" id="PF01613">
    <property type="entry name" value="Flavin_Reduct"/>
    <property type="match status" value="1"/>
</dbReference>
<dbReference type="PANTHER" id="PTHR30466">
    <property type="entry name" value="FLAVIN REDUCTASE"/>
    <property type="match status" value="1"/>
</dbReference>
<organism evidence="4 5">
    <name type="scientific">Caballeronia ptereochthonis</name>
    <dbReference type="NCBI Taxonomy" id="1777144"/>
    <lineage>
        <taxon>Bacteria</taxon>
        <taxon>Pseudomonadati</taxon>
        <taxon>Pseudomonadota</taxon>
        <taxon>Betaproteobacteria</taxon>
        <taxon>Burkholderiales</taxon>
        <taxon>Burkholderiaceae</taxon>
        <taxon>Caballeronia</taxon>
    </lineage>
</organism>
<dbReference type="Proteomes" id="UP000054978">
    <property type="component" value="Unassembled WGS sequence"/>
</dbReference>
<dbReference type="EMBL" id="FCOB02000019">
    <property type="protein sequence ID" value="SAK77782.1"/>
    <property type="molecule type" value="Genomic_DNA"/>
</dbReference>
<comment type="similarity">
    <text evidence="1">Belongs to the non-flavoprotein flavin reductase family.</text>
</comment>
<name>A0A158C654_9BURK</name>
<protein>
    <submittedName>
        <fullName evidence="4">Flavin reductase domain-containing protein</fullName>
    </submittedName>
</protein>
<accession>A0A158C654</accession>
<dbReference type="InterPro" id="IPR002563">
    <property type="entry name" value="Flavin_Rdtase-like_dom"/>
</dbReference>
<dbReference type="SUPFAM" id="SSF50475">
    <property type="entry name" value="FMN-binding split barrel"/>
    <property type="match status" value="1"/>
</dbReference>
<evidence type="ECO:0000259" key="3">
    <source>
        <dbReference type="SMART" id="SM00903"/>
    </source>
</evidence>
<dbReference type="Gene3D" id="2.30.110.10">
    <property type="entry name" value="Electron Transport, Fmn-binding Protein, Chain A"/>
    <property type="match status" value="1"/>
</dbReference>
<dbReference type="SMART" id="SM00903">
    <property type="entry name" value="Flavin_Reduct"/>
    <property type="match status" value="1"/>
</dbReference>
<dbReference type="InterPro" id="IPR012349">
    <property type="entry name" value="Split_barrel_FMN-bd"/>
</dbReference>
<comment type="caution">
    <text evidence="4">The sequence shown here is derived from an EMBL/GenBank/DDBJ whole genome shotgun (WGS) entry which is preliminary data.</text>
</comment>
<evidence type="ECO:0000313" key="5">
    <source>
        <dbReference type="Proteomes" id="UP000054978"/>
    </source>
</evidence>
<reference evidence="4" key="1">
    <citation type="submission" date="2016-01" db="EMBL/GenBank/DDBJ databases">
        <authorList>
            <person name="Peeters C."/>
        </authorList>
    </citation>
    <scope>NUCLEOTIDE SEQUENCE [LARGE SCALE GENOMIC DNA]</scope>
    <source>
        <strain evidence="4">LMG 29326</strain>
    </source>
</reference>
<feature type="domain" description="Flavin reductase like" evidence="3">
    <location>
        <begin position="20"/>
        <end position="166"/>
    </location>
</feature>
<dbReference type="InterPro" id="IPR050268">
    <property type="entry name" value="NADH-dep_flavin_reductase"/>
</dbReference>
<dbReference type="PANTHER" id="PTHR30466:SF11">
    <property type="entry name" value="FLAVIN-DEPENDENT MONOOXYGENASE, REDUCTASE SUBUNIT HSAB"/>
    <property type="match status" value="1"/>
</dbReference>
<dbReference type="GO" id="GO:0010181">
    <property type="term" value="F:FMN binding"/>
    <property type="evidence" value="ECO:0007669"/>
    <property type="project" value="InterPro"/>
</dbReference>
<keyword evidence="5" id="KW-1185">Reference proteome</keyword>
<proteinExistence type="inferred from homology"/>
<gene>
    <name evidence="4" type="ORF">AWB83_04023</name>
</gene>
<dbReference type="GO" id="GO:0042602">
    <property type="term" value="F:riboflavin reductase (NADPH) activity"/>
    <property type="evidence" value="ECO:0007669"/>
    <property type="project" value="TreeGrafter"/>
</dbReference>
<dbReference type="AlphaFoldDB" id="A0A158C654"/>